<keyword evidence="3" id="KW-1185">Reference proteome</keyword>
<dbReference type="RefSeq" id="XP_022140177.1">
    <property type="nucleotide sequence ID" value="XM_022284485.1"/>
</dbReference>
<protein>
    <submittedName>
        <fullName evidence="4">Uncharacterized protein LOC111010910</fullName>
    </submittedName>
</protein>
<dbReference type="GeneID" id="111010910"/>
<evidence type="ECO:0000256" key="2">
    <source>
        <dbReference type="SAM" id="Phobius"/>
    </source>
</evidence>
<feature type="compositionally biased region" description="Low complexity" evidence="1">
    <location>
        <begin position="86"/>
        <end position="95"/>
    </location>
</feature>
<gene>
    <name evidence="4" type="primary">LOC111010910</name>
</gene>
<organism evidence="3 4">
    <name type="scientific">Momordica charantia</name>
    <name type="common">Bitter gourd</name>
    <name type="synonym">Balsam pear</name>
    <dbReference type="NCBI Taxonomy" id="3673"/>
    <lineage>
        <taxon>Eukaryota</taxon>
        <taxon>Viridiplantae</taxon>
        <taxon>Streptophyta</taxon>
        <taxon>Embryophyta</taxon>
        <taxon>Tracheophyta</taxon>
        <taxon>Spermatophyta</taxon>
        <taxon>Magnoliopsida</taxon>
        <taxon>eudicotyledons</taxon>
        <taxon>Gunneridae</taxon>
        <taxon>Pentapetalae</taxon>
        <taxon>rosids</taxon>
        <taxon>fabids</taxon>
        <taxon>Cucurbitales</taxon>
        <taxon>Cucurbitaceae</taxon>
        <taxon>Momordiceae</taxon>
        <taxon>Momordica</taxon>
    </lineage>
</organism>
<keyword evidence="2" id="KW-1133">Transmembrane helix</keyword>
<name>A0A6J1CG32_MOMCH</name>
<proteinExistence type="predicted"/>
<evidence type="ECO:0000313" key="3">
    <source>
        <dbReference type="Proteomes" id="UP000504603"/>
    </source>
</evidence>
<dbReference type="OrthoDB" id="1107534at2759"/>
<feature type="transmembrane region" description="Helical" evidence="2">
    <location>
        <begin position="53"/>
        <end position="78"/>
    </location>
</feature>
<feature type="compositionally biased region" description="Polar residues" evidence="1">
    <location>
        <begin position="1"/>
        <end position="14"/>
    </location>
</feature>
<feature type="region of interest" description="Disordered" evidence="1">
    <location>
        <begin position="1"/>
        <end position="20"/>
    </location>
</feature>
<dbReference type="KEGG" id="mcha:111010910"/>
<accession>A0A6J1CG32</accession>
<dbReference type="Proteomes" id="UP000504603">
    <property type="component" value="Unplaced"/>
</dbReference>
<keyword evidence="2" id="KW-0472">Membrane</keyword>
<keyword evidence="2" id="KW-0812">Transmembrane</keyword>
<dbReference type="PANTHER" id="PTHR37189:SF4">
    <property type="entry name" value="TRANSMEMBRANE PROTEIN"/>
    <property type="match status" value="1"/>
</dbReference>
<dbReference type="AlphaFoldDB" id="A0A6J1CG32"/>
<reference evidence="4" key="1">
    <citation type="submission" date="2025-08" db="UniProtKB">
        <authorList>
            <consortium name="RefSeq"/>
        </authorList>
    </citation>
    <scope>IDENTIFICATION</scope>
    <source>
        <strain evidence="4">OHB3-1</strain>
    </source>
</reference>
<evidence type="ECO:0000313" key="4">
    <source>
        <dbReference type="RefSeq" id="XP_022140177.1"/>
    </source>
</evidence>
<dbReference type="PANTHER" id="PTHR37189">
    <property type="entry name" value="CONCANAVALIN A-LIKE LECTIN/GLUCANASE DOMAIN-CONTAINING PROTEIN-RELATED"/>
    <property type="match status" value="1"/>
</dbReference>
<feature type="region of interest" description="Disordered" evidence="1">
    <location>
        <begin position="83"/>
        <end position="102"/>
    </location>
</feature>
<sequence length="102" mass="11054">MKSFFRGNSWSSSEVALPKAMNTSVPPEWWTRSHHHGDRTGAAAGRGDHIRGALLVASLVCGIVGVSLLIASAFIYIFKFKKHRSSPSSLSLSDSTNIVINK</sequence>
<evidence type="ECO:0000256" key="1">
    <source>
        <dbReference type="SAM" id="MobiDB-lite"/>
    </source>
</evidence>